<keyword evidence="6" id="KW-1185">Reference proteome</keyword>
<accession>A0AA37WC39</accession>
<proteinExistence type="predicted"/>
<evidence type="ECO:0000313" key="5">
    <source>
        <dbReference type="EMBL" id="GLR15748.1"/>
    </source>
</evidence>
<evidence type="ECO:0000256" key="3">
    <source>
        <dbReference type="SAM" id="Coils"/>
    </source>
</evidence>
<dbReference type="InterPro" id="IPR050465">
    <property type="entry name" value="UPF0194_transport"/>
</dbReference>
<dbReference type="PROSITE" id="PS51257">
    <property type="entry name" value="PROKAR_LIPOPROTEIN"/>
    <property type="match status" value="1"/>
</dbReference>
<dbReference type="Gene3D" id="2.40.50.100">
    <property type="match status" value="1"/>
</dbReference>
<reference evidence="5" key="1">
    <citation type="journal article" date="2014" name="Int. J. Syst. Evol. Microbiol.">
        <title>Complete genome sequence of Corynebacterium casei LMG S-19264T (=DSM 44701T), isolated from a smear-ripened cheese.</title>
        <authorList>
            <consortium name="US DOE Joint Genome Institute (JGI-PGF)"/>
            <person name="Walter F."/>
            <person name="Albersmeier A."/>
            <person name="Kalinowski J."/>
            <person name="Ruckert C."/>
        </authorList>
    </citation>
    <scope>NUCLEOTIDE SEQUENCE</scope>
    <source>
        <strain evidence="5">NBRC 108769</strain>
    </source>
</reference>
<reference evidence="5" key="2">
    <citation type="submission" date="2023-01" db="EMBL/GenBank/DDBJ databases">
        <title>Draft genome sequence of Portibacter lacus strain NBRC 108769.</title>
        <authorList>
            <person name="Sun Q."/>
            <person name="Mori K."/>
        </authorList>
    </citation>
    <scope>NUCLEOTIDE SEQUENCE</scope>
    <source>
        <strain evidence="5">NBRC 108769</strain>
    </source>
</reference>
<dbReference type="PANTHER" id="PTHR32347:SF23">
    <property type="entry name" value="BLL5650 PROTEIN"/>
    <property type="match status" value="1"/>
</dbReference>
<feature type="domain" description="Multidrug resistance protein MdtA-like barrel-sandwich hybrid" evidence="4">
    <location>
        <begin position="39"/>
        <end position="98"/>
    </location>
</feature>
<evidence type="ECO:0000313" key="6">
    <source>
        <dbReference type="Proteomes" id="UP001156666"/>
    </source>
</evidence>
<dbReference type="SUPFAM" id="SSF111369">
    <property type="entry name" value="HlyD-like secretion proteins"/>
    <property type="match status" value="1"/>
</dbReference>
<evidence type="ECO:0000259" key="4">
    <source>
        <dbReference type="Pfam" id="PF25917"/>
    </source>
</evidence>
<gene>
    <name evidence="5" type="ORF">GCM10007940_03630</name>
</gene>
<keyword evidence="2 3" id="KW-0175">Coiled coil</keyword>
<comment type="subcellular location">
    <subcellularLocation>
        <location evidence="1">Cell envelope</location>
    </subcellularLocation>
</comment>
<dbReference type="PANTHER" id="PTHR32347">
    <property type="entry name" value="EFFLUX SYSTEM COMPONENT YKNX-RELATED"/>
    <property type="match status" value="1"/>
</dbReference>
<organism evidence="5 6">
    <name type="scientific">Portibacter lacus</name>
    <dbReference type="NCBI Taxonomy" id="1099794"/>
    <lineage>
        <taxon>Bacteria</taxon>
        <taxon>Pseudomonadati</taxon>
        <taxon>Bacteroidota</taxon>
        <taxon>Saprospiria</taxon>
        <taxon>Saprospirales</taxon>
        <taxon>Haliscomenobacteraceae</taxon>
        <taxon>Portibacter</taxon>
    </lineage>
</organism>
<dbReference type="Pfam" id="PF25917">
    <property type="entry name" value="BSH_RND"/>
    <property type="match status" value="1"/>
</dbReference>
<dbReference type="AlphaFoldDB" id="A0AA37WC39"/>
<dbReference type="Proteomes" id="UP001156666">
    <property type="component" value="Unassembled WGS sequence"/>
</dbReference>
<dbReference type="RefSeq" id="WP_235292645.1">
    <property type="nucleotide sequence ID" value="NZ_BSOH01000001.1"/>
</dbReference>
<dbReference type="InterPro" id="IPR058625">
    <property type="entry name" value="MdtA-like_BSH"/>
</dbReference>
<name>A0AA37WC39_9BACT</name>
<protein>
    <submittedName>
        <fullName evidence="5">Membrane protein</fullName>
    </submittedName>
</protein>
<comment type="caution">
    <text evidence="5">The sequence shown here is derived from an EMBL/GenBank/DDBJ whole genome shotgun (WGS) entry which is preliminary data.</text>
</comment>
<dbReference type="Gene3D" id="2.40.30.170">
    <property type="match status" value="1"/>
</dbReference>
<sequence>MKNQNILGLIVLSGLLLSACKSTDNNFDATGSFEAIERTISAQATGKILDLEIHEGQELKAGDTIGHVDVSALQLQAEQIEASIGAIGKKTNDAGPQVFILEAQKRVQEDQIATVEQQIEILDKEIGRFQNLVEAKAAPQKQLDDLTGQKSILVKKLKGAEMQIQVLNAQVEAAKKNVSVMNRGITSEIEPTLKRLEMIQKQIDDATIVNDFNGTVTTQFVYDGEFVSMGRPLYKIADLSEMTLKAYISGNQLAQIKLNDQVTVLTDDGSGGYKETTGTVSWISSKAEFTPKTIQTKDERANKVYAIKILVKNDGSYKMGMYAEVNFK</sequence>
<feature type="coiled-coil region" evidence="3">
    <location>
        <begin position="105"/>
        <end position="132"/>
    </location>
</feature>
<evidence type="ECO:0000256" key="1">
    <source>
        <dbReference type="ARBA" id="ARBA00004196"/>
    </source>
</evidence>
<evidence type="ECO:0000256" key="2">
    <source>
        <dbReference type="ARBA" id="ARBA00023054"/>
    </source>
</evidence>
<dbReference type="EMBL" id="BSOH01000001">
    <property type="protein sequence ID" value="GLR15748.1"/>
    <property type="molecule type" value="Genomic_DNA"/>
</dbReference>
<dbReference type="GO" id="GO:0030313">
    <property type="term" value="C:cell envelope"/>
    <property type="evidence" value="ECO:0007669"/>
    <property type="project" value="UniProtKB-SubCell"/>
</dbReference>